<dbReference type="Pfam" id="PF05585">
    <property type="entry name" value="DUF1758"/>
    <property type="match status" value="1"/>
</dbReference>
<protein>
    <submittedName>
        <fullName evidence="4">DUF1758 domain-containing protein</fullName>
    </submittedName>
</protein>
<gene>
    <name evidence="2" type="ORF">GPUH_LOCUS14120</name>
</gene>
<dbReference type="InterPro" id="IPR008737">
    <property type="entry name" value="DUF1758"/>
</dbReference>
<feature type="domain" description="DUF1758" evidence="1">
    <location>
        <begin position="19"/>
        <end position="138"/>
    </location>
</feature>
<keyword evidence="3" id="KW-1185">Reference proteome</keyword>
<proteinExistence type="predicted"/>
<organism evidence="4">
    <name type="scientific">Gongylonema pulchrum</name>
    <dbReference type="NCBI Taxonomy" id="637853"/>
    <lineage>
        <taxon>Eukaryota</taxon>
        <taxon>Metazoa</taxon>
        <taxon>Ecdysozoa</taxon>
        <taxon>Nematoda</taxon>
        <taxon>Chromadorea</taxon>
        <taxon>Rhabditida</taxon>
        <taxon>Spirurina</taxon>
        <taxon>Spiruromorpha</taxon>
        <taxon>Spiruroidea</taxon>
        <taxon>Gongylonematidae</taxon>
        <taxon>Gongylonema</taxon>
    </lineage>
</organism>
<dbReference type="Proteomes" id="UP000271098">
    <property type="component" value="Unassembled WGS sequence"/>
</dbReference>
<accession>A0A183DZH9</accession>
<evidence type="ECO:0000259" key="1">
    <source>
        <dbReference type="Pfam" id="PF05585"/>
    </source>
</evidence>
<reference evidence="2 3" key="2">
    <citation type="submission" date="2018-11" db="EMBL/GenBank/DDBJ databases">
        <authorList>
            <consortium name="Pathogen Informatics"/>
        </authorList>
    </citation>
    <scope>NUCLEOTIDE SEQUENCE [LARGE SCALE GENOMIC DNA]</scope>
</reference>
<name>A0A183DZH9_9BILA</name>
<dbReference type="WBParaSite" id="GPUH_0001413501-mRNA-1">
    <property type="protein sequence ID" value="GPUH_0001413501-mRNA-1"/>
    <property type="gene ID" value="GPUH_0001413501"/>
</dbReference>
<sequence length="272" mass="31360">MWSTKQECVTFVQRKVPRKRIKAVAFFDASSQLSFITSKLAERLGLPGEREKELNIASLGSKHPFTCRVRKTKVGIDTTDKDVCVLNVNAIDYLTNKLQIICITDEEADEVAWKTQLYGLQQKWEEPELLVGADFFKFIEPNKSRENRKRSCVFCKGNRWDHQCQNYSTVAERITRLRKLKASFNCFKNGHFTQECRAEKKQCFYCRLSHNSAGCESFSHRRELKQMKTNSKGKKNEQTTSCNTIAECGAQNKNVLLLCKEATLINPEVPRK</sequence>
<dbReference type="EMBL" id="UYRT01080912">
    <property type="protein sequence ID" value="VDN23599.1"/>
    <property type="molecule type" value="Genomic_DNA"/>
</dbReference>
<evidence type="ECO:0000313" key="2">
    <source>
        <dbReference type="EMBL" id="VDN23599.1"/>
    </source>
</evidence>
<reference evidence="4" key="1">
    <citation type="submission" date="2016-06" db="UniProtKB">
        <authorList>
            <consortium name="WormBaseParasite"/>
        </authorList>
    </citation>
    <scope>IDENTIFICATION</scope>
</reference>
<evidence type="ECO:0000313" key="4">
    <source>
        <dbReference type="WBParaSite" id="GPUH_0001413501-mRNA-1"/>
    </source>
</evidence>
<dbReference type="OrthoDB" id="5869442at2759"/>
<dbReference type="AlphaFoldDB" id="A0A183DZH9"/>
<evidence type="ECO:0000313" key="3">
    <source>
        <dbReference type="Proteomes" id="UP000271098"/>
    </source>
</evidence>